<dbReference type="AlphaFoldDB" id="A0A0G4F6T7"/>
<protein>
    <submittedName>
        <fullName evidence="2">Uncharacterized protein</fullName>
    </submittedName>
</protein>
<dbReference type="EMBL" id="CDMZ01000142">
    <property type="protein sequence ID" value="CEM07728.1"/>
    <property type="molecule type" value="Genomic_DNA"/>
</dbReference>
<evidence type="ECO:0000256" key="1">
    <source>
        <dbReference type="SAM" id="SignalP"/>
    </source>
</evidence>
<accession>A0A0G4F6T7</accession>
<feature type="signal peptide" evidence="1">
    <location>
        <begin position="1"/>
        <end position="18"/>
    </location>
</feature>
<organism evidence="2">
    <name type="scientific">Chromera velia CCMP2878</name>
    <dbReference type="NCBI Taxonomy" id="1169474"/>
    <lineage>
        <taxon>Eukaryota</taxon>
        <taxon>Sar</taxon>
        <taxon>Alveolata</taxon>
        <taxon>Colpodellida</taxon>
        <taxon>Chromeraceae</taxon>
        <taxon>Chromera</taxon>
    </lineage>
</organism>
<proteinExistence type="predicted"/>
<feature type="chain" id="PRO_5005188160" evidence="1">
    <location>
        <begin position="19"/>
        <end position="137"/>
    </location>
</feature>
<keyword evidence="1" id="KW-0732">Signal</keyword>
<sequence>MSLRVLVFLSFACVAALGLHLRGGSGEYAIAEPSKFQCCCAGQPHGKRSQYENLLVGGTAREKNPEGAEAFSLEGICSAKYKGACEAQLHPASFQAGALYVVPEGENCSRCIPQNDIYMHVGYERPDYCSSSFALRP</sequence>
<dbReference type="VEuPathDB" id="CryptoDB:Cvel_15334"/>
<evidence type="ECO:0000313" key="2">
    <source>
        <dbReference type="EMBL" id="CEM07728.1"/>
    </source>
</evidence>
<name>A0A0G4F6T7_9ALVE</name>
<gene>
    <name evidence="2" type="ORF">Cvel_15334</name>
</gene>
<reference evidence="2" key="1">
    <citation type="submission" date="2014-11" db="EMBL/GenBank/DDBJ databases">
        <authorList>
            <person name="Otto D Thomas"/>
            <person name="Naeem Raeece"/>
        </authorList>
    </citation>
    <scope>NUCLEOTIDE SEQUENCE</scope>
</reference>